<evidence type="ECO:0000256" key="7">
    <source>
        <dbReference type="ARBA" id="ARBA00022840"/>
    </source>
</evidence>
<gene>
    <name evidence="9" type="ORF">BJN34_27295</name>
</gene>
<feature type="domain" description="ABC transporter" evidence="8">
    <location>
        <begin position="252"/>
        <end position="493"/>
    </location>
</feature>
<protein>
    <submittedName>
        <fullName evidence="9">Multidrug ABC transporter ATP-binding protein</fullName>
    </submittedName>
</protein>
<evidence type="ECO:0000256" key="1">
    <source>
        <dbReference type="ARBA" id="ARBA00022448"/>
    </source>
</evidence>
<reference evidence="10" key="1">
    <citation type="submission" date="2017-02" db="EMBL/GenBank/DDBJ databases">
        <title>Complete genome sequence of Cupriavidus necator strain NH9, a 3-chlorobenzoate degrader.</title>
        <authorList>
            <person name="Moriuchi R."/>
            <person name="Dohra H."/>
            <person name="Ogawa N."/>
        </authorList>
    </citation>
    <scope>NUCLEOTIDE SEQUENCE [LARGE SCALE GENOMIC DNA]</scope>
    <source>
        <strain evidence="10">NH9</strain>
    </source>
</reference>
<dbReference type="SMART" id="SM00382">
    <property type="entry name" value="AAA"/>
    <property type="match status" value="2"/>
</dbReference>
<name>A0A1U9UZC1_CUPNE</name>
<dbReference type="CDD" id="cd03215">
    <property type="entry name" value="ABC_Carb_Monos_II"/>
    <property type="match status" value="1"/>
</dbReference>
<dbReference type="Pfam" id="PF00005">
    <property type="entry name" value="ABC_tran"/>
    <property type="match status" value="2"/>
</dbReference>
<feature type="domain" description="ABC transporter" evidence="8">
    <location>
        <begin position="2"/>
        <end position="237"/>
    </location>
</feature>
<evidence type="ECO:0000256" key="5">
    <source>
        <dbReference type="ARBA" id="ARBA00022737"/>
    </source>
</evidence>
<keyword evidence="4" id="KW-0762">Sugar transport</keyword>
<dbReference type="InterPro" id="IPR050107">
    <property type="entry name" value="ABC_carbohydrate_import_ATPase"/>
</dbReference>
<dbReference type="InterPro" id="IPR027417">
    <property type="entry name" value="P-loop_NTPase"/>
</dbReference>
<dbReference type="Gene3D" id="3.40.50.300">
    <property type="entry name" value="P-loop containing nucleotide triphosphate hydrolases"/>
    <property type="match status" value="2"/>
</dbReference>
<dbReference type="PROSITE" id="PS50893">
    <property type="entry name" value="ABC_TRANSPORTER_2"/>
    <property type="match status" value="2"/>
</dbReference>
<keyword evidence="5" id="KW-0677">Repeat</keyword>
<evidence type="ECO:0000256" key="4">
    <source>
        <dbReference type="ARBA" id="ARBA00022597"/>
    </source>
</evidence>
<evidence type="ECO:0000256" key="3">
    <source>
        <dbReference type="ARBA" id="ARBA00022519"/>
    </source>
</evidence>
<dbReference type="PANTHER" id="PTHR43790:SF9">
    <property type="entry name" value="GALACTOFURANOSE TRANSPORTER ATP-BINDING PROTEIN YTFR"/>
    <property type="match status" value="1"/>
</dbReference>
<dbReference type="AlphaFoldDB" id="A0A1U9UZC1"/>
<proteinExistence type="predicted"/>
<dbReference type="SUPFAM" id="SSF52540">
    <property type="entry name" value="P-loop containing nucleoside triphosphate hydrolases"/>
    <property type="match status" value="2"/>
</dbReference>
<keyword evidence="2" id="KW-1003">Cell membrane</keyword>
<dbReference type="InterPro" id="IPR003439">
    <property type="entry name" value="ABC_transporter-like_ATP-bd"/>
</dbReference>
<keyword evidence="1" id="KW-0813">Transport</keyword>
<accession>A0A1U9UZC1</accession>
<dbReference type="InterPro" id="IPR017871">
    <property type="entry name" value="ABC_transporter-like_CS"/>
</dbReference>
<organism evidence="9 10">
    <name type="scientific">Cupriavidus necator</name>
    <name type="common">Alcaligenes eutrophus</name>
    <name type="synonym">Ralstonia eutropha</name>
    <dbReference type="NCBI Taxonomy" id="106590"/>
    <lineage>
        <taxon>Bacteria</taxon>
        <taxon>Pseudomonadati</taxon>
        <taxon>Pseudomonadota</taxon>
        <taxon>Betaproteobacteria</taxon>
        <taxon>Burkholderiales</taxon>
        <taxon>Burkholderiaceae</taxon>
        <taxon>Cupriavidus</taxon>
    </lineage>
</organism>
<dbReference type="GO" id="GO:0005524">
    <property type="term" value="F:ATP binding"/>
    <property type="evidence" value="ECO:0007669"/>
    <property type="project" value="UniProtKB-KW"/>
</dbReference>
<keyword evidence="7 9" id="KW-0067">ATP-binding</keyword>
<sequence>MLEARGVSRQFASTFALREVSLTVIPGESHALVGRNGAGKSTLVSMLTGLHQPDAGSIHFHGEPAPPVSDREAWRRRVACVYQHSTIIPALTVAENLFVNRQPLRRGWIDWPALRRQARALLDTWRVDVHEDMLAADLSVEARQLVEIARALSYGARFIILDEPTAQLDGDEIRRLFRRVADLQREGVTFLFISHHLQEIYEICQTVTVLRDARHIVTAPVAAMPKDKLIEAMTGERGGLALADPRSRPPVAHAPLVLELEQLGGDGFAEVSLQVRAGEVLGLTGATSSGHTGVGESVAGLRRPARGSIRVHGVRLPPGDVAQALARGVGCVPKERHREGLVLAQSIAENTTMTIPHRLGRFGFLSSARKHAVARDMMRALAVAARDELQPVGGLSGGNQQKVVMARALASDPDVLVLIDPTAGVDVKSSQALLDVVEQQRQAGKAVLLVSNELDDLRACDRVLVMLRGTVQAEFAAGWDDSELIASIEGVSLHESA</sequence>
<dbReference type="KEGG" id="cuh:BJN34_27295"/>
<evidence type="ECO:0000259" key="8">
    <source>
        <dbReference type="PROSITE" id="PS50893"/>
    </source>
</evidence>
<dbReference type="Proteomes" id="UP000189627">
    <property type="component" value="Chromosome 2"/>
</dbReference>
<dbReference type="PROSITE" id="PS00211">
    <property type="entry name" value="ABC_TRANSPORTER_1"/>
    <property type="match status" value="1"/>
</dbReference>
<evidence type="ECO:0000256" key="6">
    <source>
        <dbReference type="ARBA" id="ARBA00022741"/>
    </source>
</evidence>
<dbReference type="CDD" id="cd03216">
    <property type="entry name" value="ABC_Carb_Monos_I"/>
    <property type="match status" value="1"/>
</dbReference>
<dbReference type="InterPro" id="IPR003593">
    <property type="entry name" value="AAA+_ATPase"/>
</dbReference>
<keyword evidence="3" id="KW-0472">Membrane</keyword>
<dbReference type="PANTHER" id="PTHR43790">
    <property type="entry name" value="CARBOHYDRATE TRANSPORT ATP-BINDING PROTEIN MG119-RELATED"/>
    <property type="match status" value="1"/>
</dbReference>
<evidence type="ECO:0000256" key="2">
    <source>
        <dbReference type="ARBA" id="ARBA00022475"/>
    </source>
</evidence>
<keyword evidence="3" id="KW-0997">Cell inner membrane</keyword>
<evidence type="ECO:0000313" key="10">
    <source>
        <dbReference type="Proteomes" id="UP000189627"/>
    </source>
</evidence>
<dbReference type="EMBL" id="CP017758">
    <property type="protein sequence ID" value="AQV97571.1"/>
    <property type="molecule type" value="Genomic_DNA"/>
</dbReference>
<keyword evidence="6" id="KW-0547">Nucleotide-binding</keyword>
<dbReference type="GO" id="GO:0016887">
    <property type="term" value="F:ATP hydrolysis activity"/>
    <property type="evidence" value="ECO:0007669"/>
    <property type="project" value="InterPro"/>
</dbReference>
<evidence type="ECO:0000313" key="9">
    <source>
        <dbReference type="EMBL" id="AQV97571.1"/>
    </source>
</evidence>